<organism evidence="1 2">
    <name type="scientific">Methylocystis parvus</name>
    <dbReference type="NCBI Taxonomy" id="134"/>
    <lineage>
        <taxon>Bacteria</taxon>
        <taxon>Pseudomonadati</taxon>
        <taxon>Pseudomonadota</taxon>
        <taxon>Alphaproteobacteria</taxon>
        <taxon>Hyphomicrobiales</taxon>
        <taxon>Methylocystaceae</taxon>
        <taxon>Methylocystis</taxon>
    </lineage>
</organism>
<name>A0A6B8M944_9HYPH</name>
<dbReference type="EMBL" id="CP044331">
    <property type="protein sequence ID" value="QGM98925.1"/>
    <property type="molecule type" value="Genomic_DNA"/>
</dbReference>
<keyword evidence="2" id="KW-1185">Reference proteome</keyword>
<dbReference type="InterPro" id="IPR007709">
    <property type="entry name" value="N-FG_amidohydro"/>
</dbReference>
<gene>
    <name evidence="1" type="ORF">F7D14_16485</name>
</gene>
<dbReference type="KEGG" id="mpar:F7D14_16485"/>
<protein>
    <submittedName>
        <fullName evidence="1">N-formylglutamate amidohydrolase</fullName>
    </submittedName>
</protein>
<keyword evidence="1" id="KW-0378">Hydrolase</keyword>
<dbReference type="Pfam" id="PF05013">
    <property type="entry name" value="FGase"/>
    <property type="match status" value="1"/>
</dbReference>
<dbReference type="SUPFAM" id="SSF53187">
    <property type="entry name" value="Zn-dependent exopeptidases"/>
    <property type="match status" value="1"/>
</dbReference>
<reference evidence="1 2" key="1">
    <citation type="submission" date="2019-09" db="EMBL/GenBank/DDBJ databases">
        <title>Isolation and complete genome sequencing of Methylocystis species.</title>
        <authorList>
            <person name="Rumah B.L."/>
            <person name="Stead C.E."/>
            <person name="Stevens B.C."/>
            <person name="Minton N.P."/>
            <person name="Grosse-Honebrink A."/>
            <person name="Zhang Y."/>
        </authorList>
    </citation>
    <scope>NUCLEOTIDE SEQUENCE [LARGE SCALE GENOMIC DNA]</scope>
    <source>
        <strain evidence="1 2">BRCS2</strain>
    </source>
</reference>
<proteinExistence type="predicted"/>
<evidence type="ECO:0000313" key="2">
    <source>
        <dbReference type="Proteomes" id="UP000422569"/>
    </source>
</evidence>
<dbReference type="RefSeq" id="WP_016920542.1">
    <property type="nucleotide sequence ID" value="NZ_CP044331.1"/>
</dbReference>
<dbReference type="AlphaFoldDB" id="A0A6B8M944"/>
<sequence length="315" mass="34574">MNGVESAPGEGGAACEPHEPELTPAFDVVEPEELLSPLVFSSPHSGRIYPARFLSAARLDAASLRRSEDAYVDELFAASRAVGAPMLRALFPRAYLDLNREPYELDPKLFDGPLPSFANARSLRVAAGLGTIPRVVADAREIYAARIPLDEALRRIEALYKPYHATLRMLMERAQRRFGFAVLVDCHSMPSTSVREAARAEKKRIDFVIGDRYGASAAPGVIDGVETRLRARGYFVQRNRPYAGGFITEHFGRPAAGWHALQIEISRGLYMDEATLEKNARFASVVADLSEIVAGLAQDVEQDETLGGSRRMAAE</sequence>
<dbReference type="Gene3D" id="3.40.630.40">
    <property type="entry name" value="Zn-dependent exopeptidases"/>
    <property type="match status" value="1"/>
</dbReference>
<dbReference type="Proteomes" id="UP000422569">
    <property type="component" value="Chromosome"/>
</dbReference>
<accession>A0A6B8M944</accession>
<evidence type="ECO:0000313" key="1">
    <source>
        <dbReference type="EMBL" id="QGM98925.1"/>
    </source>
</evidence>
<dbReference type="GO" id="GO:0016787">
    <property type="term" value="F:hydrolase activity"/>
    <property type="evidence" value="ECO:0007669"/>
    <property type="project" value="UniProtKB-KW"/>
</dbReference>